<dbReference type="Pfam" id="PF18962">
    <property type="entry name" value="Por_Secre_tail"/>
    <property type="match status" value="1"/>
</dbReference>
<feature type="chain" id="PRO_5007886107" description="Secretion system C-terminal sorting domain-containing protein" evidence="2">
    <location>
        <begin position="21"/>
        <end position="568"/>
    </location>
</feature>
<evidence type="ECO:0000313" key="4">
    <source>
        <dbReference type="EMBL" id="OAB76124.1"/>
    </source>
</evidence>
<dbReference type="NCBIfam" id="TIGR04183">
    <property type="entry name" value="Por_Secre_tail"/>
    <property type="match status" value="1"/>
</dbReference>
<feature type="signal peptide" evidence="2">
    <location>
        <begin position="1"/>
        <end position="20"/>
    </location>
</feature>
<keyword evidence="1 2" id="KW-0732">Signal</keyword>
<evidence type="ECO:0000259" key="3">
    <source>
        <dbReference type="Pfam" id="PF18962"/>
    </source>
</evidence>
<dbReference type="Pfam" id="PF11551">
    <property type="entry name" value="Omp28"/>
    <property type="match status" value="1"/>
</dbReference>
<evidence type="ECO:0000256" key="1">
    <source>
        <dbReference type="ARBA" id="ARBA00022729"/>
    </source>
</evidence>
<accession>A0A167F2L1</accession>
<dbReference type="RefSeq" id="WP_068593380.1">
    <property type="nucleotide sequence ID" value="NZ_LRXL01000052.1"/>
</dbReference>
<dbReference type="InterPro" id="IPR013783">
    <property type="entry name" value="Ig-like_fold"/>
</dbReference>
<dbReference type="Proteomes" id="UP000077013">
    <property type="component" value="Unassembled WGS sequence"/>
</dbReference>
<evidence type="ECO:0000256" key="2">
    <source>
        <dbReference type="SAM" id="SignalP"/>
    </source>
</evidence>
<keyword evidence="5" id="KW-1185">Reference proteome</keyword>
<comment type="caution">
    <text evidence="4">The sequence shown here is derived from an EMBL/GenBank/DDBJ whole genome shotgun (WGS) entry which is preliminary data.</text>
</comment>
<protein>
    <recommendedName>
        <fullName evidence="3">Secretion system C-terminal sorting domain-containing protein</fullName>
    </recommendedName>
</protein>
<evidence type="ECO:0000313" key="5">
    <source>
        <dbReference type="Proteomes" id="UP000077013"/>
    </source>
</evidence>
<organism evidence="4 5">
    <name type="scientific">Cochleicola gelatinilyticus</name>
    <dbReference type="NCBI Taxonomy" id="1763537"/>
    <lineage>
        <taxon>Bacteria</taxon>
        <taxon>Pseudomonadati</taxon>
        <taxon>Bacteroidota</taxon>
        <taxon>Flavobacteriia</taxon>
        <taxon>Flavobacteriales</taxon>
        <taxon>Flavobacteriaceae</taxon>
        <taxon>Cochleicola</taxon>
    </lineage>
</organism>
<proteinExistence type="predicted"/>
<dbReference type="Gene3D" id="2.60.40.10">
    <property type="entry name" value="Immunoglobulins"/>
    <property type="match status" value="1"/>
</dbReference>
<feature type="domain" description="Secretion system C-terminal sorting" evidence="3">
    <location>
        <begin position="497"/>
        <end position="566"/>
    </location>
</feature>
<dbReference type="InterPro" id="IPR021615">
    <property type="entry name" value="Omp28"/>
</dbReference>
<dbReference type="EMBL" id="LRXL01000052">
    <property type="protein sequence ID" value="OAB76124.1"/>
    <property type="molecule type" value="Genomic_DNA"/>
</dbReference>
<sequence length="568" mass="61406">MTKKLHLSIVTLFFAFAAFGQTIVNTDVENKKVILEEFTGIHCVFCPDGHAIAKGLQDANPGNVFLINIHAGSYAVPSGNEPDFRTPFGQALANQSQLSGYPAGTINRQNFPGMEQNSNAPGSTALNRGSWANAASQVLPTESYLNMAAEATLDVQTRELEVHIEAYYTGDSPEDSNLLNVALLQNNTLGPQTGGNAGNNYNHQHRLVHLLTGQWGEEITTTTQGTFIDRTYTYTVPAAYNDVEAILADMEIVTFMTETQQLIISGNGTIPAFTGITTANDANIEEIGAIESQCVGTEYVFAPTVTIENLGQETITTLDIEYSINGGTPETFVFNGSILALHSEMIILPETTLTIEAENSISVTIPSDENNDNNSASISFDQAPNSSGTVYMVLNTDNYGSEVRWRVRNSENEIVYLGGPYGNNTTINETFNLDADCYIFELIDTYGDGGGAVTLTDSNGTIIYSTNGAYGSGENTNFKSDGILGVEDNDALQNVVLYPNPANTVLFVRNAKNASLEVYDILGKLIMTESNIALETQLDVANLQTGTYFVKIYGQDGRASTKKFIVAR</sequence>
<gene>
    <name evidence="4" type="ORF">ULVI_13795</name>
</gene>
<reference evidence="4 5" key="1">
    <citation type="submission" date="2016-02" db="EMBL/GenBank/DDBJ databases">
        <title>Ulvibacter sp. LPB0005, isolated from Thais luteostoma.</title>
        <authorList>
            <person name="Shin S.-K."/>
            <person name="Yi H."/>
        </authorList>
    </citation>
    <scope>NUCLEOTIDE SEQUENCE [LARGE SCALE GENOMIC DNA]</scope>
    <source>
        <strain evidence="4 5">LPB0005</strain>
    </source>
</reference>
<name>A0A167F2L1_9FLAO</name>
<dbReference type="InterPro" id="IPR026444">
    <property type="entry name" value="Secre_tail"/>
</dbReference>
<dbReference type="STRING" id="1763537.ULVI_13795"/>
<dbReference type="AlphaFoldDB" id="A0A167F2L1"/>
<dbReference type="OrthoDB" id="6278496at2"/>